<keyword evidence="4" id="KW-0418">Kinase</keyword>
<evidence type="ECO:0000259" key="3">
    <source>
        <dbReference type="PROSITE" id="PS51031"/>
    </source>
</evidence>
<accession>A0A0A9WRZ3</accession>
<reference evidence="4" key="2">
    <citation type="submission" date="2014-07" db="EMBL/GenBank/DDBJ databases">
        <authorList>
            <person name="Hull J."/>
        </authorList>
    </citation>
    <scope>NUCLEOTIDE SEQUENCE</scope>
</reference>
<evidence type="ECO:0000313" key="4">
    <source>
        <dbReference type="EMBL" id="JAG11227.1"/>
    </source>
</evidence>
<organism evidence="4">
    <name type="scientific">Lygus hesperus</name>
    <name type="common">Western plant bug</name>
    <dbReference type="NCBI Taxonomy" id="30085"/>
    <lineage>
        <taxon>Eukaryota</taxon>
        <taxon>Metazoa</taxon>
        <taxon>Ecdysozoa</taxon>
        <taxon>Arthropoda</taxon>
        <taxon>Hexapoda</taxon>
        <taxon>Insecta</taxon>
        <taxon>Pterygota</taxon>
        <taxon>Neoptera</taxon>
        <taxon>Paraneoptera</taxon>
        <taxon>Hemiptera</taxon>
        <taxon>Heteroptera</taxon>
        <taxon>Panheteroptera</taxon>
        <taxon>Cimicomorpha</taxon>
        <taxon>Miridae</taxon>
        <taxon>Mirini</taxon>
        <taxon>Lygus</taxon>
    </lineage>
</organism>
<dbReference type="PROSITE" id="PS51031">
    <property type="entry name" value="BESS"/>
    <property type="match status" value="1"/>
</dbReference>
<dbReference type="GO" id="GO:0003677">
    <property type="term" value="F:DNA binding"/>
    <property type="evidence" value="ECO:0007669"/>
    <property type="project" value="InterPro"/>
</dbReference>
<feature type="compositionally biased region" description="Polar residues" evidence="2">
    <location>
        <begin position="82"/>
        <end position="92"/>
    </location>
</feature>
<feature type="compositionally biased region" description="Polar residues" evidence="2">
    <location>
        <begin position="62"/>
        <end position="73"/>
    </location>
</feature>
<dbReference type="AlphaFoldDB" id="A0A0A9WRZ3"/>
<sequence length="155" mass="17291">NPLSETSHVLESVTVPSGKIKEEYVNGGGSEDEVDPFPGGSPSPDISSACSPLNLEPEEHSQPSISIKPQTSLSRKREAPQDTVNHDSSANKTIKHQYPTMYATERPAMSPMHHFFLSILPEFDTMTEQQQRDFKIRTLLLIDKIKNGQDQKNVF</sequence>
<evidence type="ECO:0000256" key="2">
    <source>
        <dbReference type="SAM" id="MobiDB-lite"/>
    </source>
</evidence>
<reference evidence="4" key="1">
    <citation type="journal article" date="2014" name="PLoS ONE">
        <title>Transcriptome-Based Identification of ABC Transporters in the Western Tarnished Plant Bug Lygus hesperus.</title>
        <authorList>
            <person name="Hull J.J."/>
            <person name="Chaney K."/>
            <person name="Geib S.M."/>
            <person name="Fabrick J.A."/>
            <person name="Brent C.S."/>
            <person name="Walsh D."/>
            <person name="Lavine L.C."/>
        </authorList>
    </citation>
    <scope>NUCLEOTIDE SEQUENCE</scope>
</reference>
<feature type="region of interest" description="Disordered" evidence="2">
    <location>
        <begin position="20"/>
        <end position="97"/>
    </location>
</feature>
<dbReference type="InterPro" id="IPR004210">
    <property type="entry name" value="BESS_motif"/>
</dbReference>
<dbReference type="GO" id="GO:0016301">
    <property type="term" value="F:kinase activity"/>
    <property type="evidence" value="ECO:0007669"/>
    <property type="project" value="UniProtKB-KW"/>
</dbReference>
<keyword evidence="1" id="KW-0539">Nucleus</keyword>
<keyword evidence="4" id="KW-0808">Transferase</keyword>
<dbReference type="Pfam" id="PF02944">
    <property type="entry name" value="BESS"/>
    <property type="match status" value="1"/>
</dbReference>
<gene>
    <name evidence="4" type="primary">PIP5KL1</name>
    <name evidence="4" type="ORF">CM83_102336</name>
</gene>
<comment type="subcellular location">
    <subcellularLocation>
        <location evidence="1">Nucleus</location>
    </subcellularLocation>
</comment>
<evidence type="ECO:0000256" key="1">
    <source>
        <dbReference type="PROSITE-ProRule" id="PRU00371"/>
    </source>
</evidence>
<protein>
    <submittedName>
        <fullName evidence="4">Phosphatidylinositol 4-phosphate 5-kinase-like protein 1</fullName>
    </submittedName>
</protein>
<name>A0A0A9WRZ3_LYGHE</name>
<feature type="domain" description="BESS" evidence="3">
    <location>
        <begin position="109"/>
        <end position="148"/>
    </location>
</feature>
<feature type="non-terminal residue" evidence="4">
    <location>
        <position position="1"/>
    </location>
</feature>
<dbReference type="GO" id="GO:0005634">
    <property type="term" value="C:nucleus"/>
    <property type="evidence" value="ECO:0007669"/>
    <property type="project" value="UniProtKB-SubCell"/>
</dbReference>
<dbReference type="EMBL" id="GBHO01032377">
    <property type="protein sequence ID" value="JAG11227.1"/>
    <property type="molecule type" value="Transcribed_RNA"/>
</dbReference>
<proteinExistence type="predicted"/>